<accession>A0A7W8MY05</accession>
<reference evidence="2 3" key="1">
    <citation type="submission" date="2020-08" db="EMBL/GenBank/DDBJ databases">
        <title>Genomic Encyclopedia of Type Strains, Phase IV (KMG-IV): sequencing the most valuable type-strain genomes for metagenomic binning, comparative biology and taxonomic classification.</title>
        <authorList>
            <person name="Goeker M."/>
        </authorList>
    </citation>
    <scope>NUCLEOTIDE SEQUENCE [LARGE SCALE GENOMIC DNA]</scope>
    <source>
        <strain evidence="2 3">DSM 16325</strain>
    </source>
</reference>
<name>A0A7W8MY05_9BACL</name>
<evidence type="ECO:0000259" key="1">
    <source>
        <dbReference type="PROSITE" id="PS50851"/>
    </source>
</evidence>
<dbReference type="GO" id="GO:0006935">
    <property type="term" value="P:chemotaxis"/>
    <property type="evidence" value="ECO:0007669"/>
    <property type="project" value="InterPro"/>
</dbReference>
<dbReference type="InterPro" id="IPR002545">
    <property type="entry name" value="CheW-lke_dom"/>
</dbReference>
<dbReference type="Proteomes" id="UP000520011">
    <property type="component" value="Unassembled WGS sequence"/>
</dbReference>
<dbReference type="GO" id="GO:0007165">
    <property type="term" value="P:signal transduction"/>
    <property type="evidence" value="ECO:0007669"/>
    <property type="project" value="InterPro"/>
</dbReference>
<gene>
    <name evidence="2" type="ORF">HNQ34_003294</name>
</gene>
<evidence type="ECO:0000313" key="2">
    <source>
        <dbReference type="EMBL" id="MBB5326175.1"/>
    </source>
</evidence>
<dbReference type="AlphaFoldDB" id="A0A7W8MY05"/>
<feature type="domain" description="CheW-like" evidence="1">
    <location>
        <begin position="1"/>
        <end position="140"/>
    </location>
</feature>
<keyword evidence="3" id="KW-1185">Reference proteome</keyword>
<dbReference type="Gene3D" id="2.30.30.40">
    <property type="entry name" value="SH3 Domains"/>
    <property type="match status" value="1"/>
</dbReference>
<dbReference type="SMART" id="SM00260">
    <property type="entry name" value="CheW"/>
    <property type="match status" value="1"/>
</dbReference>
<dbReference type="RefSeq" id="WP_183256339.1">
    <property type="nucleotide sequence ID" value="NZ_JACHEP010000030.1"/>
</dbReference>
<dbReference type="InterPro" id="IPR039315">
    <property type="entry name" value="CheW"/>
</dbReference>
<proteinExistence type="predicted"/>
<sequence length="152" mass="17719">MNKVVVFQLDYEQYAIPVEHVVSIEKMSEPTVIPHMPDYMVGVVRIRTELVPVLDTMRILYHRPYTKTEKTRLIVVSTEELVVAFIVDDAKEILDIPEEAIKQVNMLAYRQTPYFIGVANLPERLITLIDPNELFERLEGVKEIKEHMKSHQ</sequence>
<evidence type="ECO:0000313" key="3">
    <source>
        <dbReference type="Proteomes" id="UP000520011"/>
    </source>
</evidence>
<dbReference type="Gene3D" id="2.40.50.180">
    <property type="entry name" value="CheA-289, Domain 4"/>
    <property type="match status" value="1"/>
</dbReference>
<dbReference type="SUPFAM" id="SSF50341">
    <property type="entry name" value="CheW-like"/>
    <property type="match status" value="1"/>
</dbReference>
<dbReference type="GO" id="GO:0005829">
    <property type="term" value="C:cytosol"/>
    <property type="evidence" value="ECO:0007669"/>
    <property type="project" value="TreeGrafter"/>
</dbReference>
<dbReference type="PANTHER" id="PTHR22617:SF23">
    <property type="entry name" value="CHEMOTAXIS PROTEIN CHEW"/>
    <property type="match status" value="1"/>
</dbReference>
<comment type="caution">
    <text evidence="2">The sequence shown here is derived from an EMBL/GenBank/DDBJ whole genome shotgun (WGS) entry which is preliminary data.</text>
</comment>
<dbReference type="EMBL" id="JACHEP010000030">
    <property type="protein sequence ID" value="MBB5326175.1"/>
    <property type="molecule type" value="Genomic_DNA"/>
</dbReference>
<dbReference type="PROSITE" id="PS50851">
    <property type="entry name" value="CHEW"/>
    <property type="match status" value="1"/>
</dbReference>
<dbReference type="InterPro" id="IPR036061">
    <property type="entry name" value="CheW-like_dom_sf"/>
</dbReference>
<organism evidence="2 3">
    <name type="scientific">Anoxybacteroides tepidamans</name>
    <dbReference type="NCBI Taxonomy" id="265948"/>
    <lineage>
        <taxon>Bacteria</taxon>
        <taxon>Bacillati</taxon>
        <taxon>Bacillota</taxon>
        <taxon>Bacilli</taxon>
        <taxon>Bacillales</taxon>
        <taxon>Anoxybacillaceae</taxon>
        <taxon>Anoxybacteroides</taxon>
    </lineage>
</organism>
<dbReference type="Pfam" id="PF01584">
    <property type="entry name" value="CheW"/>
    <property type="match status" value="1"/>
</dbReference>
<dbReference type="PANTHER" id="PTHR22617">
    <property type="entry name" value="CHEMOTAXIS SENSOR HISTIDINE KINASE-RELATED"/>
    <property type="match status" value="1"/>
</dbReference>
<protein>
    <submittedName>
        <fullName evidence="2">Purine-binding chemotaxis protein CheW</fullName>
    </submittedName>
</protein>